<feature type="transmembrane region" description="Helical" evidence="1">
    <location>
        <begin position="231"/>
        <end position="248"/>
    </location>
</feature>
<organism evidence="2 3">
    <name type="scientific">Candidatus Pedobacter colombiensis</name>
    <dbReference type="NCBI Taxonomy" id="3121371"/>
    <lineage>
        <taxon>Bacteria</taxon>
        <taxon>Pseudomonadati</taxon>
        <taxon>Bacteroidota</taxon>
        <taxon>Sphingobacteriia</taxon>
        <taxon>Sphingobacteriales</taxon>
        <taxon>Sphingobacteriaceae</taxon>
        <taxon>Pedobacter</taxon>
    </lineage>
</organism>
<dbReference type="AlphaFoldDB" id="A0AAJ5W5N2"/>
<feature type="transmembrane region" description="Helical" evidence="1">
    <location>
        <begin position="374"/>
        <end position="395"/>
    </location>
</feature>
<feature type="transmembrane region" description="Helical" evidence="1">
    <location>
        <begin position="169"/>
        <end position="188"/>
    </location>
</feature>
<feature type="transmembrane region" description="Helical" evidence="1">
    <location>
        <begin position="415"/>
        <end position="435"/>
    </location>
</feature>
<dbReference type="EMBL" id="CP119313">
    <property type="protein sequence ID" value="WEK17726.1"/>
    <property type="molecule type" value="Genomic_DNA"/>
</dbReference>
<accession>A0AAJ5W5N2</accession>
<dbReference type="Proteomes" id="UP001214530">
    <property type="component" value="Chromosome"/>
</dbReference>
<feature type="transmembrane region" description="Helical" evidence="1">
    <location>
        <begin position="47"/>
        <end position="72"/>
    </location>
</feature>
<evidence type="ECO:0000313" key="3">
    <source>
        <dbReference type="Proteomes" id="UP001214530"/>
    </source>
</evidence>
<feature type="transmembrane region" description="Helical" evidence="1">
    <location>
        <begin position="21"/>
        <end position="41"/>
    </location>
</feature>
<keyword evidence="1" id="KW-0472">Membrane</keyword>
<gene>
    <name evidence="2" type="ORF">P0Y49_13060</name>
</gene>
<evidence type="ECO:0000256" key="1">
    <source>
        <dbReference type="SAM" id="Phobius"/>
    </source>
</evidence>
<evidence type="ECO:0000313" key="2">
    <source>
        <dbReference type="EMBL" id="WEK17726.1"/>
    </source>
</evidence>
<reference evidence="2" key="1">
    <citation type="submission" date="2023-03" db="EMBL/GenBank/DDBJ databases">
        <title>Andean soil-derived lignocellulolytic bacterial consortium as a source of novel taxa and putative plastic-active enzymes.</title>
        <authorList>
            <person name="Diaz-Garcia L."/>
            <person name="Chuvochina M."/>
            <person name="Feuerriegel G."/>
            <person name="Bunk B."/>
            <person name="Sproer C."/>
            <person name="Streit W.R."/>
            <person name="Rodriguez L.M."/>
            <person name="Overmann J."/>
            <person name="Jimenez D.J."/>
        </authorList>
    </citation>
    <scope>NUCLEOTIDE SEQUENCE</scope>
    <source>
        <strain evidence="2">MAG 3858</strain>
    </source>
</reference>
<sequence>MKLKIPNNLRTEKHPFRQLSVTSFIISILTIVFGLILLLTVKQDLKAGFINLVVEKLSAGLAFLIVGGISFWRGYQHERSFDLDETYSPAQNKRVNNLLGQRNKGQNGASALSDILHSHSFSLVDIEKSDIKWWEVLFFRLISGKKNSKIVDHLPYPVTQFIKNQSKSISLLASFLVILFFFLFLAYLEIFPINMTWINLFILVGLLSLCRPSRIESLVERSQKNDIRYKIVLFVIFFILTIFFFKPYTGQINFALFAFILAVGAIMIFTSLVAFKLIERAFGKREVVTVNVSTLGRTNHRTYTQPGNLLQQFENTVAKLTGWQTKQATAYAKDALAGDENRKGDFNFEYVYETEPALFSSTYDEETDQLIKKVWGIGTILICLGIILIFCSVMTTPGIDIDLVKNQPTAALITYSPNVLLCLFLVLLGIAVNSFGRKLVYEIYMFFNTEIFFQSNVILFNCTGNYDEFEQHGGGLKRKDTSTDFTLDIKVCNVISSVFIYPSLKADALARRERFIVKTAKNDALLSQLLHDYADNLSTYMLPGDINVMKEQITDFQRSRNIE</sequence>
<feature type="transmembrane region" description="Helical" evidence="1">
    <location>
        <begin position="254"/>
        <end position="275"/>
    </location>
</feature>
<protein>
    <submittedName>
        <fullName evidence="2">Uncharacterized protein</fullName>
    </submittedName>
</protein>
<proteinExistence type="predicted"/>
<keyword evidence="1" id="KW-1133">Transmembrane helix</keyword>
<keyword evidence="1" id="KW-0812">Transmembrane</keyword>
<name>A0AAJ5W5N2_9SPHI</name>
<feature type="transmembrane region" description="Helical" evidence="1">
    <location>
        <begin position="194"/>
        <end position="210"/>
    </location>
</feature>